<dbReference type="Pfam" id="PF01682">
    <property type="entry name" value="DB"/>
    <property type="match status" value="1"/>
</dbReference>
<keyword evidence="5" id="KW-1185">Reference proteome</keyword>
<feature type="chain" id="PRO_5041387740" description="Fungal lipase-like domain-containing protein" evidence="1">
    <location>
        <begin position="19"/>
        <end position="517"/>
    </location>
</feature>
<comment type="caution">
    <text evidence="4">The sequence shown here is derived from an EMBL/GenBank/DDBJ whole genome shotgun (WGS) entry which is preliminary data.</text>
</comment>
<accession>A0AA36DD07</accession>
<name>A0AA36DD07_9BILA</name>
<sequence>MASGAKLIFVLLLAGVAAFSFKGAKRQQGDVDWTQGYSDDIGSRFLDLAVASYLGTGDHDEAMRQQCFTKSWGDYNYTTLLVNNQQCDISSKVSCQMYIAYSVSKNNYVLAFRGTIGLEQLWEEITSSLNKYTKYSFSNGLDFGFVNMYFNNALASLWPHMMKSISNNYNNDTTFYVTGHSLGGAMASITAAKLVMDQKILPENVKLVTFGQPRTWGYSAASQYKNVVPHSWRVVHNTDPIPHGPPMKTGNDKTGDASPYHHPTEIFYKDKFESHKSCSETDGEDNDCSDGIPDFKYVVTALKGEHMHYFNHKLDSYGMAGCVDSATLLRYLLLPVAALVLRLPLELPPQKRGFYFDCPGSTASMIFLVLLFILPVFAKECGSKENQFAPCMQKEKADSLFRNCCETRVPPVCLDACQYESDEVAARANLRQVLRAGCKLTDLTKVLLCAAQNQDNRECCDTLKLSDPTLGVGDRCLRFCNPAGTKIDMIEKQDFTCFYNWNVMMYCHHGGIPAENF</sequence>
<gene>
    <name evidence="4" type="ORF">MSPICULIGERA_LOCUS22048</name>
</gene>
<dbReference type="PANTHER" id="PTHR45908:SF6">
    <property type="entry name" value="FUNGAL LIPASE-LIKE DOMAIN-CONTAINING PROTEIN"/>
    <property type="match status" value="1"/>
</dbReference>
<dbReference type="InterPro" id="IPR002921">
    <property type="entry name" value="Fungal_lipase-type"/>
</dbReference>
<dbReference type="GO" id="GO:0006629">
    <property type="term" value="P:lipid metabolic process"/>
    <property type="evidence" value="ECO:0007669"/>
    <property type="project" value="InterPro"/>
</dbReference>
<dbReference type="Gene3D" id="3.40.50.1820">
    <property type="entry name" value="alpha/beta hydrolase"/>
    <property type="match status" value="1"/>
</dbReference>
<dbReference type="Proteomes" id="UP001177023">
    <property type="component" value="Unassembled WGS sequence"/>
</dbReference>
<dbReference type="InterPro" id="IPR029058">
    <property type="entry name" value="AB_hydrolase_fold"/>
</dbReference>
<feature type="signal peptide" evidence="1">
    <location>
        <begin position="1"/>
        <end position="18"/>
    </location>
</feature>
<evidence type="ECO:0000313" key="5">
    <source>
        <dbReference type="Proteomes" id="UP001177023"/>
    </source>
</evidence>
<feature type="non-terminal residue" evidence="4">
    <location>
        <position position="517"/>
    </location>
</feature>
<reference evidence="4" key="1">
    <citation type="submission" date="2023-06" db="EMBL/GenBank/DDBJ databases">
        <authorList>
            <person name="Delattre M."/>
        </authorList>
    </citation>
    <scope>NUCLEOTIDE SEQUENCE</scope>
    <source>
        <strain evidence="4">AF72</strain>
    </source>
</reference>
<dbReference type="EMBL" id="CATQJA010002665">
    <property type="protein sequence ID" value="CAJ0583980.1"/>
    <property type="molecule type" value="Genomic_DNA"/>
</dbReference>
<keyword evidence="1" id="KW-0732">Signal</keyword>
<evidence type="ECO:0000259" key="2">
    <source>
        <dbReference type="Pfam" id="PF01682"/>
    </source>
</evidence>
<dbReference type="CDD" id="cd00519">
    <property type="entry name" value="Lipase_3"/>
    <property type="match status" value="1"/>
</dbReference>
<protein>
    <recommendedName>
        <fullName evidence="6">Fungal lipase-like domain-containing protein</fullName>
    </recommendedName>
</protein>
<dbReference type="Pfam" id="PF01764">
    <property type="entry name" value="Lipase_3"/>
    <property type="match status" value="1"/>
</dbReference>
<feature type="domain" description="Domain of unknown function DB" evidence="2">
    <location>
        <begin position="404"/>
        <end position="508"/>
    </location>
</feature>
<evidence type="ECO:0008006" key="6">
    <source>
        <dbReference type="Google" id="ProtNLM"/>
    </source>
</evidence>
<feature type="domain" description="Fungal lipase-type" evidence="3">
    <location>
        <begin position="109"/>
        <end position="247"/>
    </location>
</feature>
<dbReference type="InterPro" id="IPR002602">
    <property type="entry name" value="DB"/>
</dbReference>
<proteinExistence type="predicted"/>
<dbReference type="AlphaFoldDB" id="A0AA36DD07"/>
<evidence type="ECO:0000259" key="3">
    <source>
        <dbReference type="Pfam" id="PF01764"/>
    </source>
</evidence>
<dbReference type="PANTHER" id="PTHR45908">
    <property type="entry name" value="PROTEIN CBG11750-RELATED"/>
    <property type="match status" value="1"/>
</dbReference>
<dbReference type="SUPFAM" id="SSF53474">
    <property type="entry name" value="alpha/beta-Hydrolases"/>
    <property type="match status" value="1"/>
</dbReference>
<evidence type="ECO:0000313" key="4">
    <source>
        <dbReference type="EMBL" id="CAJ0583980.1"/>
    </source>
</evidence>
<organism evidence="4 5">
    <name type="scientific">Mesorhabditis spiculigera</name>
    <dbReference type="NCBI Taxonomy" id="96644"/>
    <lineage>
        <taxon>Eukaryota</taxon>
        <taxon>Metazoa</taxon>
        <taxon>Ecdysozoa</taxon>
        <taxon>Nematoda</taxon>
        <taxon>Chromadorea</taxon>
        <taxon>Rhabditida</taxon>
        <taxon>Rhabditina</taxon>
        <taxon>Rhabditomorpha</taxon>
        <taxon>Rhabditoidea</taxon>
        <taxon>Rhabditidae</taxon>
        <taxon>Mesorhabditinae</taxon>
        <taxon>Mesorhabditis</taxon>
    </lineage>
</organism>
<evidence type="ECO:0000256" key="1">
    <source>
        <dbReference type="SAM" id="SignalP"/>
    </source>
</evidence>